<comment type="caution">
    <text evidence="1">The sequence shown here is derived from an EMBL/GenBank/DDBJ whole genome shotgun (WGS) entry which is preliminary data.</text>
</comment>
<evidence type="ECO:0000313" key="1">
    <source>
        <dbReference type="EMBL" id="KAJ3584373.1"/>
    </source>
</evidence>
<evidence type="ECO:0000313" key="2">
    <source>
        <dbReference type="Proteomes" id="UP001148018"/>
    </source>
</evidence>
<organism evidence="1 2">
    <name type="scientific">Muraenolepis orangiensis</name>
    <name type="common">Patagonian moray cod</name>
    <dbReference type="NCBI Taxonomy" id="630683"/>
    <lineage>
        <taxon>Eukaryota</taxon>
        <taxon>Metazoa</taxon>
        <taxon>Chordata</taxon>
        <taxon>Craniata</taxon>
        <taxon>Vertebrata</taxon>
        <taxon>Euteleostomi</taxon>
        <taxon>Actinopterygii</taxon>
        <taxon>Neopterygii</taxon>
        <taxon>Teleostei</taxon>
        <taxon>Neoteleostei</taxon>
        <taxon>Acanthomorphata</taxon>
        <taxon>Zeiogadaria</taxon>
        <taxon>Gadariae</taxon>
        <taxon>Gadiformes</taxon>
        <taxon>Muraenolepidoidei</taxon>
        <taxon>Muraenolepididae</taxon>
        <taxon>Muraenolepis</taxon>
    </lineage>
</organism>
<name>A0A9Q0DB45_9TELE</name>
<dbReference type="AlphaFoldDB" id="A0A9Q0DB45"/>
<accession>A0A9Q0DB45</accession>
<reference evidence="1" key="1">
    <citation type="submission" date="2022-07" db="EMBL/GenBank/DDBJ databases">
        <title>Chromosome-level genome of Muraenolepis orangiensis.</title>
        <authorList>
            <person name="Kim J."/>
        </authorList>
    </citation>
    <scope>NUCLEOTIDE SEQUENCE</scope>
    <source>
        <strain evidence="1">KU_S4_2022</strain>
        <tissue evidence="1">Muscle</tissue>
    </source>
</reference>
<dbReference type="Proteomes" id="UP001148018">
    <property type="component" value="Unassembled WGS sequence"/>
</dbReference>
<gene>
    <name evidence="1" type="ORF">NHX12_014868</name>
</gene>
<sequence>MGGAHHGCAVVEGIGVVVGVGVEVRREEGSHRVEEAWEAWVAADFAFDPVRRTDASQTKRRRGGRR</sequence>
<protein>
    <submittedName>
        <fullName evidence="1">Uncharacterized protein</fullName>
    </submittedName>
</protein>
<proteinExistence type="predicted"/>
<dbReference type="EMBL" id="JANIIK010000119">
    <property type="protein sequence ID" value="KAJ3584373.1"/>
    <property type="molecule type" value="Genomic_DNA"/>
</dbReference>
<keyword evidence="2" id="KW-1185">Reference proteome</keyword>